<dbReference type="SUPFAM" id="SSF46894">
    <property type="entry name" value="C-terminal effector domain of the bipartite response regulators"/>
    <property type="match status" value="1"/>
</dbReference>
<dbReference type="CDD" id="cd06170">
    <property type="entry name" value="LuxR_C_like"/>
    <property type="match status" value="1"/>
</dbReference>
<evidence type="ECO:0000256" key="3">
    <source>
        <dbReference type="ARBA" id="ARBA00023163"/>
    </source>
</evidence>
<evidence type="ECO:0000256" key="1">
    <source>
        <dbReference type="ARBA" id="ARBA00023015"/>
    </source>
</evidence>
<keyword evidence="1" id="KW-0805">Transcription regulation</keyword>
<feature type="domain" description="HTH luxR-type" evidence="4">
    <location>
        <begin position="223"/>
        <end position="288"/>
    </location>
</feature>
<dbReference type="PANTHER" id="PTHR44688">
    <property type="entry name" value="DNA-BINDING TRANSCRIPTIONAL ACTIVATOR DEVR_DOSR"/>
    <property type="match status" value="1"/>
</dbReference>
<evidence type="ECO:0000259" key="4">
    <source>
        <dbReference type="PROSITE" id="PS50043"/>
    </source>
</evidence>
<evidence type="ECO:0000256" key="2">
    <source>
        <dbReference type="ARBA" id="ARBA00023125"/>
    </source>
</evidence>
<organism evidence="5 6">
    <name type="scientific">Gordonibacter faecis</name>
    <dbReference type="NCBI Taxonomy" id="3047475"/>
    <lineage>
        <taxon>Bacteria</taxon>
        <taxon>Bacillati</taxon>
        <taxon>Actinomycetota</taxon>
        <taxon>Coriobacteriia</taxon>
        <taxon>Eggerthellales</taxon>
        <taxon>Eggerthellaceae</taxon>
        <taxon>Gordonibacter</taxon>
    </lineage>
</organism>
<dbReference type="PROSITE" id="PS00622">
    <property type="entry name" value="HTH_LUXR_1"/>
    <property type="match status" value="1"/>
</dbReference>
<accession>A0ABT7DJN4</accession>
<evidence type="ECO:0000313" key="5">
    <source>
        <dbReference type="EMBL" id="MDJ1649731.1"/>
    </source>
</evidence>
<name>A0ABT7DJN4_9ACTN</name>
<keyword evidence="2" id="KW-0238">DNA-binding</keyword>
<dbReference type="PANTHER" id="PTHR44688:SF16">
    <property type="entry name" value="DNA-BINDING TRANSCRIPTIONAL ACTIVATOR DEVR_DOSR"/>
    <property type="match status" value="1"/>
</dbReference>
<dbReference type="InterPro" id="IPR016032">
    <property type="entry name" value="Sig_transdc_resp-reg_C-effctor"/>
</dbReference>
<dbReference type="Gene3D" id="1.10.10.10">
    <property type="entry name" value="Winged helix-like DNA-binding domain superfamily/Winged helix DNA-binding domain"/>
    <property type="match status" value="1"/>
</dbReference>
<dbReference type="InterPro" id="IPR036388">
    <property type="entry name" value="WH-like_DNA-bd_sf"/>
</dbReference>
<protein>
    <submittedName>
        <fullName evidence="5">LuxR C-terminal-related transcriptional regulator</fullName>
    </submittedName>
</protein>
<gene>
    <name evidence="5" type="ORF">QNJ86_02855</name>
</gene>
<proteinExistence type="predicted"/>
<dbReference type="PROSITE" id="PS50043">
    <property type="entry name" value="HTH_LUXR_2"/>
    <property type="match status" value="1"/>
</dbReference>
<dbReference type="EMBL" id="JASJEU010000005">
    <property type="protein sequence ID" value="MDJ1649731.1"/>
    <property type="molecule type" value="Genomic_DNA"/>
</dbReference>
<dbReference type="SMART" id="SM00421">
    <property type="entry name" value="HTH_LUXR"/>
    <property type="match status" value="1"/>
</dbReference>
<dbReference type="Proteomes" id="UP001232750">
    <property type="component" value="Unassembled WGS sequence"/>
</dbReference>
<sequence length="292" mass="33641">MDDLKRTDDGTSFSWINFIYELVDVLGEECRSPEETLECFAYVLETFYPHFRMTVYYTEDETDTEKSHLILQKGYDVPMDEFESMINENEEFIKPYRIARKAMFVDDYDQTKSLMGNVFDEGCAAHIPIVSRKGLHGWFTLSAIDRSYAWSEKERKWLPVIGHLCGSYVDLMKLVQDTRKADHLRVEEDLIHFLKEALDERGSLGVVEARVSTYTEPAFDAKERALLEGLTKREQEILGMVSSGMSNVEISQSLFISKHTVRKHLENIFAKLNVNNRTQAALLGEGIKHLSS</sequence>
<dbReference type="InterPro" id="IPR000792">
    <property type="entry name" value="Tscrpt_reg_LuxR_C"/>
</dbReference>
<keyword evidence="6" id="KW-1185">Reference proteome</keyword>
<dbReference type="RefSeq" id="WP_283831071.1">
    <property type="nucleotide sequence ID" value="NZ_JASJEU010000005.1"/>
</dbReference>
<dbReference type="PRINTS" id="PR00038">
    <property type="entry name" value="HTHLUXR"/>
</dbReference>
<evidence type="ECO:0000313" key="6">
    <source>
        <dbReference type="Proteomes" id="UP001232750"/>
    </source>
</evidence>
<dbReference type="Pfam" id="PF00196">
    <property type="entry name" value="GerE"/>
    <property type="match status" value="1"/>
</dbReference>
<comment type="caution">
    <text evidence="5">The sequence shown here is derived from an EMBL/GenBank/DDBJ whole genome shotgun (WGS) entry which is preliminary data.</text>
</comment>
<reference evidence="5 6" key="1">
    <citation type="submission" date="2023-05" db="EMBL/GenBank/DDBJ databases">
        <title>Gordonibacter KGMB12511T sp. nov., isolated from faeces of healthy Korean.</title>
        <authorList>
            <person name="Kim H.S."/>
            <person name="Kim J.-S."/>
            <person name="Suh M.K."/>
            <person name="Eom M.K."/>
            <person name="Do H.E."/>
            <person name="Lee J.-S."/>
        </authorList>
    </citation>
    <scope>NUCLEOTIDE SEQUENCE [LARGE SCALE GENOMIC DNA]</scope>
    <source>
        <strain evidence="5 6">KGMB12511</strain>
    </source>
</reference>
<keyword evidence="3" id="KW-0804">Transcription</keyword>